<dbReference type="RefSeq" id="WP_142102801.1">
    <property type="nucleotide sequence ID" value="NZ_VIGH01000010.1"/>
</dbReference>
<keyword evidence="3" id="KW-1185">Reference proteome</keyword>
<gene>
    <name evidence="2" type="ORF">FK531_20645</name>
</gene>
<dbReference type="SUPFAM" id="SSF46785">
    <property type="entry name" value="Winged helix' DNA-binding domain"/>
    <property type="match status" value="1"/>
</dbReference>
<proteinExistence type="predicted"/>
<dbReference type="InterPro" id="IPR036390">
    <property type="entry name" value="WH_DNA-bd_sf"/>
</dbReference>
<dbReference type="EMBL" id="VIGH01000010">
    <property type="protein sequence ID" value="TQF65830.1"/>
    <property type="molecule type" value="Genomic_DNA"/>
</dbReference>
<dbReference type="InterPro" id="IPR036388">
    <property type="entry name" value="WH-like_DNA-bd_sf"/>
</dbReference>
<dbReference type="AlphaFoldDB" id="A0A541B0K3"/>
<evidence type="ECO:0000313" key="2">
    <source>
        <dbReference type="EMBL" id="TQF65830.1"/>
    </source>
</evidence>
<name>A0A541B0K3_9NOCA</name>
<accession>A0A541B0K3</accession>
<dbReference type="InterPro" id="IPR000835">
    <property type="entry name" value="HTH_MarR-typ"/>
</dbReference>
<reference evidence="2 3" key="1">
    <citation type="submission" date="2019-06" db="EMBL/GenBank/DDBJ databases">
        <title>Rhodococcus spaelei sp. nov., isolated from a cave.</title>
        <authorList>
            <person name="Lee S.D."/>
        </authorList>
    </citation>
    <scope>NUCLEOTIDE SEQUENCE [LARGE SCALE GENOMIC DNA]</scope>
    <source>
        <strain evidence="2 3">C9-5</strain>
    </source>
</reference>
<evidence type="ECO:0000259" key="1">
    <source>
        <dbReference type="SMART" id="SM00347"/>
    </source>
</evidence>
<protein>
    <submittedName>
        <fullName evidence="2">Winged helix-turn-helix transcriptional regulator</fullName>
    </submittedName>
</protein>
<dbReference type="Proteomes" id="UP000316256">
    <property type="component" value="Unassembled WGS sequence"/>
</dbReference>
<feature type="domain" description="HTH marR-type" evidence="1">
    <location>
        <begin position="26"/>
        <end position="126"/>
    </location>
</feature>
<sequence length="156" mass="17219">MQHDRSGAVAQVHEEIVNLLRELMTGERPADGLPTFAQHSVLSYISRNPGCRATDISDAFGVHRSTVSRQLRQCVDSGWVHAEAGPVRQGHPLTLTVRGGDVLDDADRDRRAEVDARVRDWQTGDVAEFANLLHHFRSTSTPVRTNTETTGDDHSA</sequence>
<dbReference type="SMART" id="SM00347">
    <property type="entry name" value="HTH_MARR"/>
    <property type="match status" value="1"/>
</dbReference>
<organism evidence="2 3">
    <name type="scientific">Rhodococcus spelaei</name>
    <dbReference type="NCBI Taxonomy" id="2546320"/>
    <lineage>
        <taxon>Bacteria</taxon>
        <taxon>Bacillati</taxon>
        <taxon>Actinomycetota</taxon>
        <taxon>Actinomycetes</taxon>
        <taxon>Mycobacteriales</taxon>
        <taxon>Nocardiaceae</taxon>
        <taxon>Rhodococcus</taxon>
    </lineage>
</organism>
<dbReference type="Gene3D" id="1.10.10.10">
    <property type="entry name" value="Winged helix-like DNA-binding domain superfamily/Winged helix DNA-binding domain"/>
    <property type="match status" value="1"/>
</dbReference>
<dbReference type="Pfam" id="PF12802">
    <property type="entry name" value="MarR_2"/>
    <property type="match status" value="1"/>
</dbReference>
<dbReference type="OrthoDB" id="4485201at2"/>
<dbReference type="GO" id="GO:0003700">
    <property type="term" value="F:DNA-binding transcription factor activity"/>
    <property type="evidence" value="ECO:0007669"/>
    <property type="project" value="InterPro"/>
</dbReference>
<evidence type="ECO:0000313" key="3">
    <source>
        <dbReference type="Proteomes" id="UP000316256"/>
    </source>
</evidence>
<comment type="caution">
    <text evidence="2">The sequence shown here is derived from an EMBL/GenBank/DDBJ whole genome shotgun (WGS) entry which is preliminary data.</text>
</comment>